<evidence type="ECO:0000256" key="2">
    <source>
        <dbReference type="ARBA" id="ARBA00022490"/>
    </source>
</evidence>
<evidence type="ECO:0000256" key="5">
    <source>
        <dbReference type="ARBA" id="ARBA00022737"/>
    </source>
</evidence>
<dbReference type="PANTHER" id="PTHR42855">
    <property type="entry name" value="ABC TRANSPORTER ATP-BINDING SUBUNIT"/>
    <property type="match status" value="1"/>
</dbReference>
<dbReference type="SUPFAM" id="SSF52540">
    <property type="entry name" value="P-loop containing nucleoside triphosphate hydrolases"/>
    <property type="match status" value="2"/>
</dbReference>
<evidence type="ECO:0000313" key="15">
    <source>
        <dbReference type="EMBL" id="GFO95117.1"/>
    </source>
</evidence>
<organism evidence="15 16">
    <name type="scientific">Coprococcus eutactus</name>
    <dbReference type="NCBI Taxonomy" id="33043"/>
    <lineage>
        <taxon>Bacteria</taxon>
        <taxon>Bacillati</taxon>
        <taxon>Bacillota</taxon>
        <taxon>Clostridia</taxon>
        <taxon>Lachnospirales</taxon>
        <taxon>Lachnospiraceae</taxon>
        <taxon>Coprococcus</taxon>
    </lineage>
</organism>
<keyword evidence="9" id="KW-0810">Translation regulation</keyword>
<evidence type="ECO:0000256" key="13">
    <source>
        <dbReference type="SAM" id="MobiDB-lite"/>
    </source>
</evidence>
<keyword evidence="4" id="KW-0699">rRNA-binding</keyword>
<sequence>MNLLTIKGFSKAYTDKILFDDADFSVNSGEKIGVIGVNGTGKSTLLKIIAGIDECDSGQLSKGNNVVIKYLPQTPDFAEKVSIYDYVITANVDEENKWSIEGDAKAFLHRLGFDDTSLMVSTLSGGQRKKVALAAALLSRCDILVLDEPTNHLDNDMTEYLEDYLNNYKGALVMVTHDRYFLDKVCNRIVEIDKGKTYSYNTNYEGYLMLKAERENIALATQNKHQNILRKEIAWMQRGARARSTKQKAHIQRYEKLASEELIKETQSVTMSSIASRLGNKTIELSHIAKTWPGRPSPVITDFSYNFLRTDRIGVVGPNGCGKTTLMKLITGVTKPDSGTIEIGDTVRIGYFSQENEALDPNMKVLDYVKETAEYIQTTEGLMSASTMCERFLFDGTLQHQRIEKLSGGEKRRLYLLKVLVSSPNVLILDEPTNDLDISTLCILEDYLDSFQGILIVVSHDRYFLDRVIRKLLVFDGCGGISQFEGGYTDYYLTHGSFANSASAGANTQTKPERVSTADKEPAQKKKTQNPSVKKKFSFNEQREYDTIEDTIARKEAEIEQTETDINNSVSDFVKLNELTQKKEQLESELDQLLERYVYLTELAESFEKN</sequence>
<evidence type="ECO:0000313" key="16">
    <source>
        <dbReference type="Proteomes" id="UP000660047"/>
    </source>
</evidence>
<dbReference type="Pfam" id="PF12848">
    <property type="entry name" value="ABC_tran_Xtn"/>
    <property type="match status" value="1"/>
</dbReference>
<feature type="compositionally biased region" description="Basic and acidic residues" evidence="13">
    <location>
        <begin position="511"/>
        <end position="524"/>
    </location>
</feature>
<dbReference type="GO" id="GO:0019843">
    <property type="term" value="F:rRNA binding"/>
    <property type="evidence" value="ECO:0007669"/>
    <property type="project" value="UniProtKB-KW"/>
</dbReference>
<dbReference type="AlphaFoldDB" id="A0AAI9NYZ7"/>
<dbReference type="InterPro" id="IPR032781">
    <property type="entry name" value="ABC_tran_Xtn"/>
</dbReference>
<feature type="region of interest" description="Disordered" evidence="13">
    <location>
        <begin position="502"/>
        <end position="533"/>
    </location>
</feature>
<dbReference type="InterPro" id="IPR037118">
    <property type="entry name" value="Val-tRNA_synth_C_sf"/>
</dbReference>
<evidence type="ECO:0000256" key="11">
    <source>
        <dbReference type="ARBA" id="ARBA00022917"/>
    </source>
</evidence>
<dbReference type="FunFam" id="3.40.50.300:FF:000183">
    <property type="entry name" value="ABC transporter ATP-binding protein yjjK"/>
    <property type="match status" value="1"/>
</dbReference>
<dbReference type="InterPro" id="IPR003593">
    <property type="entry name" value="AAA+_ATPase"/>
</dbReference>
<keyword evidence="12" id="KW-0175">Coiled coil</keyword>
<dbReference type="PROSITE" id="PS00211">
    <property type="entry name" value="ABC_TRANSPORTER_1"/>
    <property type="match status" value="1"/>
</dbReference>
<dbReference type="GO" id="GO:0005524">
    <property type="term" value="F:ATP binding"/>
    <property type="evidence" value="ECO:0007669"/>
    <property type="project" value="UniProtKB-KW"/>
</dbReference>
<keyword evidence="11" id="KW-0648">Protein biosynthesis</keyword>
<keyword evidence="3" id="KW-0820">tRNA-binding</keyword>
<feature type="domain" description="ABC transporter" evidence="14">
    <location>
        <begin position="283"/>
        <end position="504"/>
    </location>
</feature>
<name>A0AAI9NYZ7_9FIRM</name>
<evidence type="ECO:0000256" key="7">
    <source>
        <dbReference type="ARBA" id="ARBA00022801"/>
    </source>
</evidence>
<dbReference type="Gene3D" id="1.10.287.380">
    <property type="entry name" value="Valyl-tRNA synthetase, C-terminal domain"/>
    <property type="match status" value="1"/>
</dbReference>
<dbReference type="Pfam" id="PF16326">
    <property type="entry name" value="ABC_tran_CTD"/>
    <property type="match status" value="1"/>
</dbReference>
<dbReference type="PROSITE" id="PS50893">
    <property type="entry name" value="ABC_TRANSPORTER_2"/>
    <property type="match status" value="2"/>
</dbReference>
<dbReference type="GO" id="GO:0003677">
    <property type="term" value="F:DNA binding"/>
    <property type="evidence" value="ECO:0007669"/>
    <property type="project" value="InterPro"/>
</dbReference>
<dbReference type="EMBL" id="BLYL01000014">
    <property type="protein sequence ID" value="GFO95117.1"/>
    <property type="molecule type" value="Genomic_DNA"/>
</dbReference>
<evidence type="ECO:0000256" key="4">
    <source>
        <dbReference type="ARBA" id="ARBA00022730"/>
    </source>
</evidence>
<dbReference type="InterPro" id="IPR051309">
    <property type="entry name" value="ABCF_ATPase"/>
</dbReference>
<accession>A0AAI9NYZ7</accession>
<keyword evidence="7" id="KW-0378">Hydrolase</keyword>
<evidence type="ECO:0000256" key="9">
    <source>
        <dbReference type="ARBA" id="ARBA00022845"/>
    </source>
</evidence>
<dbReference type="GO" id="GO:0000049">
    <property type="term" value="F:tRNA binding"/>
    <property type="evidence" value="ECO:0007669"/>
    <property type="project" value="UniProtKB-KW"/>
</dbReference>
<dbReference type="InterPro" id="IPR027417">
    <property type="entry name" value="P-loop_NTPase"/>
</dbReference>
<gene>
    <name evidence="15" type="ORF">COEU31_21630</name>
</gene>
<dbReference type="FunFam" id="3.40.50.300:FF:000011">
    <property type="entry name" value="Putative ABC transporter ATP-binding component"/>
    <property type="match status" value="1"/>
</dbReference>
<evidence type="ECO:0000259" key="14">
    <source>
        <dbReference type="PROSITE" id="PS50893"/>
    </source>
</evidence>
<dbReference type="CDD" id="cd03221">
    <property type="entry name" value="ABCF_EF-3"/>
    <property type="match status" value="2"/>
</dbReference>
<keyword evidence="5" id="KW-0677">Repeat</keyword>
<feature type="domain" description="ABC transporter" evidence="14">
    <location>
        <begin position="4"/>
        <end position="219"/>
    </location>
</feature>
<dbReference type="InterPro" id="IPR017871">
    <property type="entry name" value="ABC_transporter-like_CS"/>
</dbReference>
<dbReference type="PANTHER" id="PTHR42855:SF1">
    <property type="entry name" value="ABC TRANSPORTER DOMAIN-CONTAINING PROTEIN"/>
    <property type="match status" value="1"/>
</dbReference>
<dbReference type="InterPro" id="IPR032524">
    <property type="entry name" value="ABC_tran_C"/>
</dbReference>
<dbReference type="InterPro" id="IPR003439">
    <property type="entry name" value="ABC_transporter-like_ATP-bd"/>
</dbReference>
<keyword evidence="2" id="KW-0963">Cytoplasm</keyword>
<keyword evidence="10" id="KW-0694">RNA-binding</keyword>
<evidence type="ECO:0000256" key="3">
    <source>
        <dbReference type="ARBA" id="ARBA00022555"/>
    </source>
</evidence>
<evidence type="ECO:0000256" key="1">
    <source>
        <dbReference type="ARBA" id="ARBA00005868"/>
    </source>
</evidence>
<proteinExistence type="inferred from homology"/>
<feature type="coiled-coil region" evidence="12">
    <location>
        <begin position="545"/>
        <end position="603"/>
    </location>
</feature>
<keyword evidence="6" id="KW-0547">Nucleotide-binding</keyword>
<comment type="similarity">
    <text evidence="1">Belongs to the ABC transporter superfamily. ABCF family. Translational throttle EttA subfamily.</text>
</comment>
<dbReference type="Proteomes" id="UP000660047">
    <property type="component" value="Unassembled WGS sequence"/>
</dbReference>
<dbReference type="Pfam" id="PF00005">
    <property type="entry name" value="ABC_tran"/>
    <property type="match status" value="2"/>
</dbReference>
<evidence type="ECO:0000256" key="8">
    <source>
        <dbReference type="ARBA" id="ARBA00022840"/>
    </source>
</evidence>
<dbReference type="GO" id="GO:0006412">
    <property type="term" value="P:translation"/>
    <property type="evidence" value="ECO:0007669"/>
    <property type="project" value="UniProtKB-KW"/>
</dbReference>
<comment type="caution">
    <text evidence="15">The sequence shown here is derived from an EMBL/GenBank/DDBJ whole genome shotgun (WGS) entry which is preliminary data.</text>
</comment>
<evidence type="ECO:0000256" key="10">
    <source>
        <dbReference type="ARBA" id="ARBA00022884"/>
    </source>
</evidence>
<evidence type="ECO:0000256" key="12">
    <source>
        <dbReference type="SAM" id="Coils"/>
    </source>
</evidence>
<dbReference type="RefSeq" id="WP_055222319.1">
    <property type="nucleotide sequence ID" value="NZ_BLYL01000014.1"/>
</dbReference>
<keyword evidence="8 15" id="KW-0067">ATP-binding</keyword>
<dbReference type="Gene3D" id="3.40.50.300">
    <property type="entry name" value="P-loop containing nucleotide triphosphate hydrolases"/>
    <property type="match status" value="2"/>
</dbReference>
<dbReference type="SMART" id="SM00382">
    <property type="entry name" value="AAA"/>
    <property type="match status" value="2"/>
</dbReference>
<dbReference type="GO" id="GO:0006417">
    <property type="term" value="P:regulation of translation"/>
    <property type="evidence" value="ECO:0007669"/>
    <property type="project" value="UniProtKB-KW"/>
</dbReference>
<evidence type="ECO:0000256" key="6">
    <source>
        <dbReference type="ARBA" id="ARBA00022741"/>
    </source>
</evidence>
<protein>
    <submittedName>
        <fullName evidence="15">Multidrug ABC transporter ATP-binding protein</fullName>
    </submittedName>
</protein>
<dbReference type="GO" id="GO:0016887">
    <property type="term" value="F:ATP hydrolysis activity"/>
    <property type="evidence" value="ECO:0007669"/>
    <property type="project" value="InterPro"/>
</dbReference>
<reference evidence="15" key="1">
    <citation type="submission" date="2020-06" db="EMBL/GenBank/DDBJ databases">
        <title>Characterization of fructooligosaccharide metabolism and fructooligosaccharide-degrading enzymes in human commensal butyrate producers.</title>
        <authorList>
            <person name="Tanno H."/>
            <person name="Fujii T."/>
            <person name="Hirano K."/>
            <person name="Maeno S."/>
            <person name="Tonozuka T."/>
            <person name="Sakamoto M."/>
            <person name="Ohkuma M."/>
            <person name="Tochio T."/>
            <person name="Endo A."/>
        </authorList>
    </citation>
    <scope>NUCLEOTIDE SEQUENCE</scope>
    <source>
        <strain evidence="15">JCM 31265</strain>
    </source>
</reference>